<evidence type="ECO:0000259" key="3">
    <source>
        <dbReference type="PROSITE" id="PS50112"/>
    </source>
</evidence>
<evidence type="ECO:0000313" key="5">
    <source>
        <dbReference type="Proteomes" id="UP000280197"/>
    </source>
</evidence>
<dbReference type="InterPro" id="IPR001932">
    <property type="entry name" value="PPM-type_phosphatase-like_dom"/>
</dbReference>
<dbReference type="Gene3D" id="3.30.450.40">
    <property type="match status" value="1"/>
</dbReference>
<dbReference type="Pfam" id="PF07228">
    <property type="entry name" value="SpoIIE"/>
    <property type="match status" value="1"/>
</dbReference>
<dbReference type="InterPro" id="IPR000014">
    <property type="entry name" value="PAS"/>
</dbReference>
<dbReference type="Pfam" id="PF13185">
    <property type="entry name" value="GAF_2"/>
    <property type="match status" value="1"/>
</dbReference>
<organism evidence="4 5">
    <name type="scientific">Streptomyces aquilus</name>
    <dbReference type="NCBI Taxonomy" id="2548456"/>
    <lineage>
        <taxon>Bacteria</taxon>
        <taxon>Bacillati</taxon>
        <taxon>Actinomycetota</taxon>
        <taxon>Actinomycetes</taxon>
        <taxon>Kitasatosporales</taxon>
        <taxon>Streptomycetaceae</taxon>
        <taxon>Streptomyces</taxon>
    </lineage>
</organism>
<dbReference type="KEGG" id="saqu:EJC51_37740"/>
<sequence>MPVGTDPPLPRTLLSADVDALPTGVGGDLGREYRLLRDIVEGGTAAVAVLDTRLRYVYVNPHMARINGVPVREHLGRTLTEVMPGVERPVDVPLAVLRDGRPRDVVVSGSMGTGVHRVRREWQCTYHRRYDERGEVIGLVAVGVEVTEPRRYVTELERAHGRMAMVHAATLRIGTTLDLERTCRELVDFAVRDLADGASVDLVVEDGPPGPPPGGVVRLRRAVVSRSPELDRRLGRPPVLGEVNEHGPASPVRRVLERGRPLLTTVPGRRPPGLRGPYADRLAEYRAAGIHSGLVVPLTTDSRSVGVLAMVRAGSSPAFTVEDGVVAQELAGRASRALERARHYAREHTMALELQRALLSEPTLPHPDLETASRYLPADDSAVVGGDWYDSLALPQGRNLLVIGDVMGHGVEAAVAMSHYRSMLRALASSSGLPLHEMLHAADRMIAASGFDRVATCLLALGDPATDTISYANAGHLPPLRITPEGHVELVPLPAGPPLGTGLGAYETVTRPGVPGGTLLLYTDGLVERRDEDIDTSLSRLTDLRLPPGGDLDEILDGILAHAATGSVHDDIALLAARARGV</sequence>
<dbReference type="SMART" id="SM00065">
    <property type="entry name" value="GAF"/>
    <property type="match status" value="1"/>
</dbReference>
<dbReference type="PANTHER" id="PTHR43156:SF2">
    <property type="entry name" value="STAGE II SPORULATION PROTEIN E"/>
    <property type="match status" value="1"/>
</dbReference>
<evidence type="ECO:0000313" key="4">
    <source>
        <dbReference type="EMBL" id="AZP21316.1"/>
    </source>
</evidence>
<dbReference type="InterPro" id="IPR013656">
    <property type="entry name" value="PAS_4"/>
</dbReference>
<dbReference type="Gene3D" id="3.30.450.20">
    <property type="entry name" value="PAS domain"/>
    <property type="match status" value="1"/>
</dbReference>
<reference evidence="4 5" key="1">
    <citation type="submission" date="2018-12" db="EMBL/GenBank/DDBJ databases">
        <authorList>
            <person name="Li K."/>
        </authorList>
    </citation>
    <scope>NUCLEOTIDE SEQUENCE [LARGE SCALE GENOMIC DNA]</scope>
    <source>
        <strain evidence="5">CR22</strain>
    </source>
</reference>
<dbReference type="SMART" id="SM00331">
    <property type="entry name" value="PP2C_SIG"/>
    <property type="match status" value="1"/>
</dbReference>
<proteinExistence type="predicted"/>
<dbReference type="Pfam" id="PF08448">
    <property type="entry name" value="PAS_4"/>
    <property type="match status" value="1"/>
</dbReference>
<dbReference type="InterPro" id="IPR036457">
    <property type="entry name" value="PPM-type-like_dom_sf"/>
</dbReference>
<dbReference type="PROSITE" id="PS50112">
    <property type="entry name" value="PAS"/>
    <property type="match status" value="1"/>
</dbReference>
<dbReference type="EMBL" id="CP034463">
    <property type="protein sequence ID" value="AZP21316.1"/>
    <property type="molecule type" value="Genomic_DNA"/>
</dbReference>
<dbReference type="InterPro" id="IPR003018">
    <property type="entry name" value="GAF"/>
</dbReference>
<keyword evidence="5" id="KW-1185">Reference proteome</keyword>
<protein>
    <submittedName>
        <fullName evidence="4">GAF domain-containing protein</fullName>
    </submittedName>
</protein>
<keyword evidence="1" id="KW-0378">Hydrolase</keyword>
<dbReference type="SUPFAM" id="SSF81606">
    <property type="entry name" value="PP2C-like"/>
    <property type="match status" value="1"/>
</dbReference>
<dbReference type="SUPFAM" id="SSF55781">
    <property type="entry name" value="GAF domain-like"/>
    <property type="match status" value="1"/>
</dbReference>
<evidence type="ECO:0000256" key="2">
    <source>
        <dbReference type="SAM" id="MobiDB-lite"/>
    </source>
</evidence>
<feature type="domain" description="PAS" evidence="3">
    <location>
        <begin position="32"/>
        <end position="83"/>
    </location>
</feature>
<dbReference type="InterPro" id="IPR029016">
    <property type="entry name" value="GAF-like_dom_sf"/>
</dbReference>
<accession>A0A3S9IAB3</accession>
<evidence type="ECO:0000256" key="1">
    <source>
        <dbReference type="ARBA" id="ARBA00022801"/>
    </source>
</evidence>
<dbReference type="SUPFAM" id="SSF55785">
    <property type="entry name" value="PYP-like sensor domain (PAS domain)"/>
    <property type="match status" value="1"/>
</dbReference>
<gene>
    <name evidence="4" type="ORF">EJC51_37740</name>
</gene>
<name>A0A3S9IAB3_9ACTN</name>
<dbReference type="Proteomes" id="UP000280197">
    <property type="component" value="Chromosome"/>
</dbReference>
<dbReference type="InterPro" id="IPR035965">
    <property type="entry name" value="PAS-like_dom_sf"/>
</dbReference>
<dbReference type="Gene3D" id="3.60.40.10">
    <property type="entry name" value="PPM-type phosphatase domain"/>
    <property type="match status" value="1"/>
</dbReference>
<feature type="region of interest" description="Disordered" evidence="2">
    <location>
        <begin position="228"/>
        <end position="251"/>
    </location>
</feature>
<dbReference type="GO" id="GO:0016791">
    <property type="term" value="F:phosphatase activity"/>
    <property type="evidence" value="ECO:0007669"/>
    <property type="project" value="TreeGrafter"/>
</dbReference>
<dbReference type="PANTHER" id="PTHR43156">
    <property type="entry name" value="STAGE II SPORULATION PROTEIN E-RELATED"/>
    <property type="match status" value="1"/>
</dbReference>
<dbReference type="InterPro" id="IPR052016">
    <property type="entry name" value="Bact_Sigma-Reg"/>
</dbReference>
<dbReference type="AlphaFoldDB" id="A0A3S9IAB3"/>